<keyword evidence="10" id="KW-0325">Glycoprotein</keyword>
<feature type="chain" id="PRO_5040156809" description="Lysosomal Pro-X carboxypeptidase" evidence="18">
    <location>
        <begin position="28"/>
        <end position="481"/>
    </location>
</feature>
<dbReference type="Gene3D" id="3.40.50.1820">
    <property type="entry name" value="alpha/beta hydrolase"/>
    <property type="match status" value="1"/>
</dbReference>
<evidence type="ECO:0000313" key="20">
    <source>
        <dbReference type="Proteomes" id="UP001153636"/>
    </source>
</evidence>
<evidence type="ECO:0000313" key="19">
    <source>
        <dbReference type="EMBL" id="CAH1114430.1"/>
    </source>
</evidence>
<evidence type="ECO:0000256" key="7">
    <source>
        <dbReference type="ARBA" id="ARBA00022801"/>
    </source>
</evidence>
<feature type="signal peptide" evidence="18">
    <location>
        <begin position="1"/>
        <end position="27"/>
    </location>
</feature>
<evidence type="ECO:0000256" key="3">
    <source>
        <dbReference type="ARBA" id="ARBA00011738"/>
    </source>
</evidence>
<evidence type="ECO:0000256" key="6">
    <source>
        <dbReference type="ARBA" id="ARBA00022729"/>
    </source>
</evidence>
<dbReference type="OrthoDB" id="2130629at2759"/>
<dbReference type="InterPro" id="IPR008758">
    <property type="entry name" value="Peptidase_S28"/>
</dbReference>
<dbReference type="GO" id="GO:0008239">
    <property type="term" value="F:dipeptidyl-peptidase activity"/>
    <property type="evidence" value="ECO:0007669"/>
    <property type="project" value="TreeGrafter"/>
</dbReference>
<dbReference type="FunFam" id="1.20.120.980:FF:000002">
    <property type="entry name" value="lysosomal Pro-X carboxypeptidase"/>
    <property type="match status" value="1"/>
</dbReference>
<keyword evidence="9" id="KW-1015">Disulfide bond</keyword>
<proteinExistence type="inferred from homology"/>
<comment type="subcellular location">
    <subcellularLocation>
        <location evidence="1">Lysosome</location>
    </subcellularLocation>
</comment>
<dbReference type="GO" id="GO:0005764">
    <property type="term" value="C:lysosome"/>
    <property type="evidence" value="ECO:0007669"/>
    <property type="project" value="UniProtKB-SubCell"/>
</dbReference>
<keyword evidence="8" id="KW-0865">Zymogen</keyword>
<evidence type="ECO:0000256" key="17">
    <source>
        <dbReference type="ARBA" id="ARBA00076608"/>
    </source>
</evidence>
<evidence type="ECO:0000256" key="14">
    <source>
        <dbReference type="ARBA" id="ARBA00066456"/>
    </source>
</evidence>
<comment type="catalytic activity">
    <reaction evidence="12">
        <text>Cleavage of a -Pro-|-Xaa bond to release a C-terminal amino acid.</text>
        <dbReference type="EC" id="3.4.16.2"/>
    </reaction>
</comment>
<dbReference type="Pfam" id="PF05577">
    <property type="entry name" value="Peptidase_S28"/>
    <property type="match status" value="1"/>
</dbReference>
<dbReference type="InterPro" id="IPR042269">
    <property type="entry name" value="Ser_carbopepase_S28_SKS"/>
</dbReference>
<comment type="similarity">
    <text evidence="2">Belongs to the peptidase S28 family.</text>
</comment>
<dbReference type="AlphaFoldDB" id="A0A9P0DCK7"/>
<evidence type="ECO:0000256" key="15">
    <source>
        <dbReference type="ARBA" id="ARBA00073691"/>
    </source>
</evidence>
<dbReference type="GO" id="GO:0004185">
    <property type="term" value="F:serine-type carboxypeptidase activity"/>
    <property type="evidence" value="ECO:0007669"/>
    <property type="project" value="UniProtKB-EC"/>
</dbReference>
<comment type="function">
    <text evidence="13">Cleaves C-terminal amino acids linked to proline in peptides such as angiotensin II, III and des-Arg9-bradykinin. This cleavage occurs at acidic pH, but enzymatic activity is retained with some substrates at neutral pH.</text>
</comment>
<evidence type="ECO:0000256" key="16">
    <source>
        <dbReference type="ARBA" id="ARBA00076475"/>
    </source>
</evidence>
<dbReference type="SUPFAM" id="SSF53474">
    <property type="entry name" value="alpha/beta-Hydrolases"/>
    <property type="match status" value="1"/>
</dbReference>
<keyword evidence="5" id="KW-0645">Protease</keyword>
<keyword evidence="20" id="KW-1185">Reference proteome</keyword>
<dbReference type="PANTHER" id="PTHR11010">
    <property type="entry name" value="PROTEASE S28 PRO-X CARBOXYPEPTIDASE-RELATED"/>
    <property type="match status" value="1"/>
</dbReference>
<evidence type="ECO:0000256" key="5">
    <source>
        <dbReference type="ARBA" id="ARBA00022670"/>
    </source>
</evidence>
<dbReference type="GO" id="GO:0006508">
    <property type="term" value="P:proteolysis"/>
    <property type="evidence" value="ECO:0007669"/>
    <property type="project" value="UniProtKB-KW"/>
</dbReference>
<dbReference type="Proteomes" id="UP001153636">
    <property type="component" value="Chromosome 8"/>
</dbReference>
<dbReference type="Gene3D" id="1.20.120.980">
    <property type="entry name" value="Serine carboxypeptidase S28, SKS domain"/>
    <property type="match status" value="1"/>
</dbReference>
<dbReference type="EC" id="3.4.16.2" evidence="14"/>
<evidence type="ECO:0000256" key="18">
    <source>
        <dbReference type="SAM" id="SignalP"/>
    </source>
</evidence>
<evidence type="ECO:0000256" key="1">
    <source>
        <dbReference type="ARBA" id="ARBA00004371"/>
    </source>
</evidence>
<evidence type="ECO:0000256" key="8">
    <source>
        <dbReference type="ARBA" id="ARBA00023145"/>
    </source>
</evidence>
<protein>
    <recommendedName>
        <fullName evidence="15">Lysosomal Pro-X carboxypeptidase</fullName>
        <ecNumber evidence="14">3.4.16.2</ecNumber>
    </recommendedName>
    <alternativeName>
        <fullName evidence="17">Proline carboxypeptidase</fullName>
    </alternativeName>
    <alternativeName>
        <fullName evidence="16">Prolylcarboxypeptidase</fullName>
    </alternativeName>
</protein>
<evidence type="ECO:0000256" key="11">
    <source>
        <dbReference type="ARBA" id="ARBA00023228"/>
    </source>
</evidence>
<evidence type="ECO:0000256" key="12">
    <source>
        <dbReference type="ARBA" id="ARBA00052013"/>
    </source>
</evidence>
<evidence type="ECO:0000256" key="2">
    <source>
        <dbReference type="ARBA" id="ARBA00011079"/>
    </source>
</evidence>
<dbReference type="EMBL" id="OV651820">
    <property type="protein sequence ID" value="CAH1114430.1"/>
    <property type="molecule type" value="Genomic_DNA"/>
</dbReference>
<gene>
    <name evidence="19" type="ORF">PSYICH_LOCUS14852</name>
</gene>
<dbReference type="InterPro" id="IPR029058">
    <property type="entry name" value="AB_hydrolase_fold"/>
</dbReference>
<evidence type="ECO:0000256" key="9">
    <source>
        <dbReference type="ARBA" id="ARBA00023157"/>
    </source>
</evidence>
<organism evidence="19 20">
    <name type="scientific">Psylliodes chrysocephalus</name>
    <dbReference type="NCBI Taxonomy" id="3402493"/>
    <lineage>
        <taxon>Eukaryota</taxon>
        <taxon>Metazoa</taxon>
        <taxon>Ecdysozoa</taxon>
        <taxon>Arthropoda</taxon>
        <taxon>Hexapoda</taxon>
        <taxon>Insecta</taxon>
        <taxon>Pterygota</taxon>
        <taxon>Neoptera</taxon>
        <taxon>Endopterygota</taxon>
        <taxon>Coleoptera</taxon>
        <taxon>Polyphaga</taxon>
        <taxon>Cucujiformia</taxon>
        <taxon>Chrysomeloidea</taxon>
        <taxon>Chrysomelidae</taxon>
        <taxon>Galerucinae</taxon>
        <taxon>Alticini</taxon>
        <taxon>Psylliodes</taxon>
    </lineage>
</organism>
<keyword evidence="4" id="KW-0121">Carboxypeptidase</keyword>
<evidence type="ECO:0000256" key="10">
    <source>
        <dbReference type="ARBA" id="ARBA00023180"/>
    </source>
</evidence>
<name>A0A9P0DCK7_9CUCU</name>
<keyword evidence="11" id="KW-0458">Lysosome</keyword>
<keyword evidence="6 18" id="KW-0732">Signal</keyword>
<keyword evidence="7" id="KW-0378">Hydrolase</keyword>
<reference evidence="19" key="1">
    <citation type="submission" date="2022-01" db="EMBL/GenBank/DDBJ databases">
        <authorList>
            <person name="King R."/>
        </authorList>
    </citation>
    <scope>NUCLEOTIDE SEQUENCE</scope>
</reference>
<comment type="subunit">
    <text evidence="3">Homodimer.</text>
</comment>
<sequence length="481" mass="55403">MPIFKHLKNKLGVILLAFLLNKIKVESLEHKYSLETRFIEVPLDHFAPSTGSQTFKLRYLINAKYHLKEGPVFVYTGNEGDISIFAQNTGFMFDIAPTFNALLVFIEHRYYGQSLPFGNASFASHENMRYLGTLQVLADYAFVVQHLKHLFFENVNPYDTYPIVAFGGSYGGMLAAWLRMKYPYSVIGAISSSAPMYFFPGMTSCDLFYEKVTRVFEKYDGHVQCTKAIKLGWDVINNLAKTQLGMDFISKTWKLCTKLKTFEDVDLLHNWLSNIYINLALSNYHYPSEVNTPLPAYPVQVFCEKLTTSFFNDTKGLIEHFGHALEIYTNYTGTKRCNNINNSFEDYSEFAWGYQKCTELIMPTCSTDADMFITKPWDYEKYSLDCYKKFGVKTLDPNWPLRAYGGKNLKYYSNIVFSNAMMDPYSCGGVTENVSNTIWSYNINDAPHIVDLRRADTADNNYLIEARSFHIQAIKKWLNMK</sequence>
<accession>A0A9P0DCK7</accession>
<dbReference type="PANTHER" id="PTHR11010:SF38">
    <property type="entry name" value="LYSOSOMAL PRO-X CARBOXYPEPTIDASE"/>
    <property type="match status" value="1"/>
</dbReference>
<evidence type="ECO:0000256" key="13">
    <source>
        <dbReference type="ARBA" id="ARBA00059701"/>
    </source>
</evidence>
<evidence type="ECO:0000256" key="4">
    <source>
        <dbReference type="ARBA" id="ARBA00022645"/>
    </source>
</evidence>